<organism evidence="2 3">
    <name type="scientific">Psychrobacter pasteurii</name>
    <dbReference type="NCBI Taxonomy" id="1945520"/>
    <lineage>
        <taxon>Bacteria</taxon>
        <taxon>Pseudomonadati</taxon>
        <taxon>Pseudomonadota</taxon>
        <taxon>Gammaproteobacteria</taxon>
        <taxon>Moraxellales</taxon>
        <taxon>Moraxellaceae</taxon>
        <taxon>Psychrobacter</taxon>
    </lineage>
</organism>
<dbReference type="Pfam" id="PF19742">
    <property type="entry name" value="DUF6231"/>
    <property type="match status" value="1"/>
</dbReference>
<sequence>MSLTSAQPTSKLNLIAAHILQVIHQLSLETDSELDSHNQLDNQDKLDSPHQLDNSNEGKYTASILLVSEGRISDKLGQLLLQNNPTLVIDCVTLAEFQNAPFNRRYTLGCLIQPFDFTSVSISQESQAQPINASYSSIAIRLRDLFAEQSLLLTYTPSSELNFASLGYIPLTIKTPDELPDLISWQFNLYDYKQRPDWLNAKYWANPENFDKYRW</sequence>
<proteinExistence type="predicted"/>
<dbReference type="EMBL" id="FUGD01000080">
    <property type="protein sequence ID" value="SJM37316.1"/>
    <property type="molecule type" value="Genomic_DNA"/>
</dbReference>
<dbReference type="InterPro" id="IPR046199">
    <property type="entry name" value="DUF6231"/>
</dbReference>
<dbReference type="AlphaFoldDB" id="A0A1R4EFQ7"/>
<evidence type="ECO:0000313" key="3">
    <source>
        <dbReference type="Proteomes" id="UP000188169"/>
    </source>
</evidence>
<dbReference type="OrthoDB" id="5609094at2"/>
<accession>A0A1R4EFQ7</accession>
<evidence type="ECO:0000256" key="1">
    <source>
        <dbReference type="SAM" id="MobiDB-lite"/>
    </source>
</evidence>
<dbReference type="STRING" id="1945520.A1019T_01288"/>
<name>A0A1R4EFQ7_9GAMM</name>
<reference evidence="3" key="1">
    <citation type="submission" date="2017-02" db="EMBL/GenBank/DDBJ databases">
        <authorList>
            <person name="Mornico D."/>
        </authorList>
    </citation>
    <scope>NUCLEOTIDE SEQUENCE [LARGE SCALE GENOMIC DNA]</scope>
</reference>
<evidence type="ECO:0000313" key="2">
    <source>
        <dbReference type="EMBL" id="SJM37316.1"/>
    </source>
</evidence>
<dbReference type="RefSeq" id="WP_077448714.1">
    <property type="nucleotide sequence ID" value="NZ_FUGD01000080.1"/>
</dbReference>
<feature type="region of interest" description="Disordered" evidence="1">
    <location>
        <begin position="34"/>
        <end position="55"/>
    </location>
</feature>
<keyword evidence="3" id="KW-1185">Reference proteome</keyword>
<feature type="compositionally biased region" description="Basic and acidic residues" evidence="1">
    <location>
        <begin position="34"/>
        <end position="50"/>
    </location>
</feature>
<protein>
    <submittedName>
        <fullName evidence="2">Uncharacterized protein</fullName>
    </submittedName>
</protein>
<dbReference type="Proteomes" id="UP000188169">
    <property type="component" value="Unassembled WGS sequence"/>
</dbReference>
<gene>
    <name evidence="2" type="ORF">A1019T_01288</name>
</gene>